<evidence type="ECO:0000313" key="1">
    <source>
        <dbReference type="EMBL" id="KAJ8129605.1"/>
    </source>
</evidence>
<organism evidence="1 2">
    <name type="scientific">Lasiodiplodia mahajangana</name>
    <dbReference type="NCBI Taxonomy" id="1108764"/>
    <lineage>
        <taxon>Eukaryota</taxon>
        <taxon>Fungi</taxon>
        <taxon>Dikarya</taxon>
        <taxon>Ascomycota</taxon>
        <taxon>Pezizomycotina</taxon>
        <taxon>Dothideomycetes</taxon>
        <taxon>Dothideomycetes incertae sedis</taxon>
        <taxon>Botryosphaeriales</taxon>
        <taxon>Botryosphaeriaceae</taxon>
        <taxon>Lasiodiplodia</taxon>
    </lineage>
</organism>
<dbReference type="Proteomes" id="UP001153332">
    <property type="component" value="Unassembled WGS sequence"/>
</dbReference>
<comment type="caution">
    <text evidence="1">The sequence shown here is derived from an EMBL/GenBank/DDBJ whole genome shotgun (WGS) entry which is preliminary data.</text>
</comment>
<proteinExistence type="predicted"/>
<evidence type="ECO:0000313" key="2">
    <source>
        <dbReference type="Proteomes" id="UP001153332"/>
    </source>
</evidence>
<name>A0ACC2JQ25_9PEZI</name>
<reference evidence="1" key="1">
    <citation type="submission" date="2022-12" db="EMBL/GenBank/DDBJ databases">
        <title>Genome Sequence of Lasiodiplodia mahajangana.</title>
        <authorList>
            <person name="Buettner E."/>
        </authorList>
    </citation>
    <scope>NUCLEOTIDE SEQUENCE</scope>
    <source>
        <strain evidence="1">VT137</strain>
    </source>
</reference>
<accession>A0ACC2JQ25</accession>
<keyword evidence="2" id="KW-1185">Reference proteome</keyword>
<gene>
    <name evidence="1" type="ORF">O1611_g4025</name>
</gene>
<sequence>MPFPPARGDDPTSDGSRGFEFLTKKHEIVIFSSTAIALYGYDQGMMSLINTNRSYLSTMAITGDSPIVGIIVSVYYLGCTIGAVLASYWADKKGRKPSISACLVTSIVGNLLMFVAGLSPQGSSSWGGAAIAFMIAGRVILGFGVGGIDATIPIYSAELTRDESRGRALAQEFQMNILGLLVAFSINLGVTIALGKDNQWAWRIPIVVMQAFPILLISSISRLPESPRWFVSHGRGDDAMEALTALFDESKARETLDELIQAQADESDDRLGYIDMVLPRGSQFHPTILTAMGQINQALTGYGAVSVYGPQIFELLGFGVRSAELVTLGNYVSYFFMMSVAWITIDSLGRRKLMVWGSAGLSICFALLTICGGLSLDVAHVSVLGVEIFGSIVLFIATAIFGICWLATVWLIPTEIYPNAARALGSSASVIIWGLANFAITLLTPIMFNNLRYWLFLVFTATNAIAGWWTWSYSPETGGRSFEENQEFFISAAESDSWVVKNVDGGKFLYMPRKDGNVESGKTDQTEATPLLA</sequence>
<dbReference type="EMBL" id="JAPUUL010000714">
    <property type="protein sequence ID" value="KAJ8129605.1"/>
    <property type="molecule type" value="Genomic_DNA"/>
</dbReference>
<protein>
    <submittedName>
        <fullName evidence="1">Uncharacterized protein</fullName>
    </submittedName>
</protein>